<evidence type="ECO:0000313" key="1">
    <source>
        <dbReference type="Ensembl" id="ENSSRHP00000087231.1"/>
    </source>
</evidence>
<organism evidence="1 2">
    <name type="scientific">Sinocyclocheilus rhinocerous</name>
    <dbReference type="NCBI Taxonomy" id="307959"/>
    <lineage>
        <taxon>Eukaryota</taxon>
        <taxon>Metazoa</taxon>
        <taxon>Chordata</taxon>
        <taxon>Craniata</taxon>
        <taxon>Vertebrata</taxon>
        <taxon>Euteleostomi</taxon>
        <taxon>Actinopterygii</taxon>
        <taxon>Neopterygii</taxon>
        <taxon>Teleostei</taxon>
        <taxon>Ostariophysi</taxon>
        <taxon>Cypriniformes</taxon>
        <taxon>Cyprinidae</taxon>
        <taxon>Cyprininae</taxon>
        <taxon>Sinocyclocheilus</taxon>
    </lineage>
</organism>
<proteinExistence type="predicted"/>
<dbReference type="Proteomes" id="UP000472270">
    <property type="component" value="Unassembled WGS sequence"/>
</dbReference>
<reference evidence="1" key="2">
    <citation type="submission" date="2025-09" db="UniProtKB">
        <authorList>
            <consortium name="Ensembl"/>
        </authorList>
    </citation>
    <scope>IDENTIFICATION</scope>
</reference>
<reference evidence="1" key="1">
    <citation type="submission" date="2025-08" db="UniProtKB">
        <authorList>
            <consortium name="Ensembl"/>
        </authorList>
    </citation>
    <scope>IDENTIFICATION</scope>
</reference>
<sequence>MIVIMTQHNNAQTDPAQSISETDKRYISVFKRRQPLTFSPNRQYVLAVVFPLQKQDSCETVLADDGSSRASSPAHANNRREIRYDYTYSPVHWTSSTVTTFEPFSFDGRDAARKVEREKRLQEIRQMQEQQWRSTFKAHPIRRYKPLVQLCGQTHSQESK</sequence>
<keyword evidence="2" id="KW-1185">Reference proteome</keyword>
<protein>
    <submittedName>
        <fullName evidence="1">Siaz-interacting nuclear protein</fullName>
    </submittedName>
</protein>
<name>A0A673MGF4_9TELE</name>
<dbReference type="AlphaFoldDB" id="A0A673MGF4"/>
<dbReference type="Ensembl" id="ENSSRHT00000089588.1">
    <property type="protein sequence ID" value="ENSSRHP00000087231.1"/>
    <property type="gene ID" value="ENSSRHG00000043132.1"/>
</dbReference>
<evidence type="ECO:0000313" key="2">
    <source>
        <dbReference type="Proteomes" id="UP000472270"/>
    </source>
</evidence>
<accession>A0A673MGF4</accession>